<proteinExistence type="inferred from homology"/>
<evidence type="ECO:0000256" key="9">
    <source>
        <dbReference type="ARBA" id="ARBA00023136"/>
    </source>
</evidence>
<organism evidence="12 13">
    <name type="scientific">Desulfamplus magnetovallimortis</name>
    <dbReference type="NCBI Taxonomy" id="1246637"/>
    <lineage>
        <taxon>Bacteria</taxon>
        <taxon>Pseudomonadati</taxon>
        <taxon>Thermodesulfobacteriota</taxon>
        <taxon>Desulfobacteria</taxon>
        <taxon>Desulfobacterales</taxon>
        <taxon>Desulfobacteraceae</taxon>
        <taxon>Desulfamplus</taxon>
    </lineage>
</organism>
<evidence type="ECO:0000256" key="1">
    <source>
        <dbReference type="ARBA" id="ARBA00004413"/>
    </source>
</evidence>
<evidence type="ECO:0000256" key="8">
    <source>
        <dbReference type="ARBA" id="ARBA00022927"/>
    </source>
</evidence>
<keyword evidence="5" id="KW-1003">Cell membrane</keyword>
<evidence type="ECO:0000256" key="6">
    <source>
        <dbReference type="ARBA" id="ARBA00022500"/>
    </source>
</evidence>
<evidence type="ECO:0000313" key="12">
    <source>
        <dbReference type="EMBL" id="SLM29257.1"/>
    </source>
</evidence>
<gene>
    <name evidence="12" type="primary">fliJ</name>
    <name evidence="12" type="ORF">MTBBW1_1730055</name>
</gene>
<dbReference type="GO" id="GO:0006935">
    <property type="term" value="P:chemotaxis"/>
    <property type="evidence" value="ECO:0007669"/>
    <property type="project" value="UniProtKB-KW"/>
</dbReference>
<dbReference type="RefSeq" id="WP_186441508.1">
    <property type="nucleotide sequence ID" value="NZ_LT828552.1"/>
</dbReference>
<dbReference type="InterPro" id="IPR053716">
    <property type="entry name" value="Flag_assembly_chemotaxis_eff"/>
</dbReference>
<dbReference type="EMBL" id="FWEV01000083">
    <property type="protein sequence ID" value="SLM29257.1"/>
    <property type="molecule type" value="Genomic_DNA"/>
</dbReference>
<dbReference type="AlphaFoldDB" id="A0A1W1H9W2"/>
<keyword evidence="13" id="KW-1185">Reference proteome</keyword>
<dbReference type="NCBIfam" id="TIGR02473">
    <property type="entry name" value="flagell_FliJ"/>
    <property type="match status" value="1"/>
</dbReference>
<evidence type="ECO:0000256" key="3">
    <source>
        <dbReference type="ARBA" id="ARBA00020392"/>
    </source>
</evidence>
<keyword evidence="11" id="KW-0175">Coiled coil</keyword>
<keyword evidence="4" id="KW-0813">Transport</keyword>
<evidence type="ECO:0000256" key="11">
    <source>
        <dbReference type="SAM" id="Coils"/>
    </source>
</evidence>
<dbReference type="InterPro" id="IPR012823">
    <property type="entry name" value="Flagell_FliJ"/>
</dbReference>
<dbReference type="STRING" id="1246637.MTBBW1_1730055"/>
<sequence length="152" mass="18242">MKKFSFKLQAVLKYRKHLENLARQEAMKALMDVNECRQMIEQMHKERQTLAEHIDRETARGIPALLFRQYNDYMDSIENDIAFKEQEYVHLQKQLETKQQQLTKKSVDRKVIERLREKKRSEYIEEMVAEEQKIADDISSLKKAREASHELS</sequence>
<dbReference type="Proteomes" id="UP000191931">
    <property type="component" value="Unassembled WGS sequence"/>
</dbReference>
<evidence type="ECO:0000313" key="13">
    <source>
        <dbReference type="Proteomes" id="UP000191931"/>
    </source>
</evidence>
<dbReference type="GO" id="GO:0044781">
    <property type="term" value="P:bacterial-type flagellum organization"/>
    <property type="evidence" value="ECO:0007669"/>
    <property type="project" value="UniProtKB-KW"/>
</dbReference>
<dbReference type="Pfam" id="PF02050">
    <property type="entry name" value="FliJ"/>
    <property type="match status" value="1"/>
</dbReference>
<dbReference type="GO" id="GO:0015031">
    <property type="term" value="P:protein transport"/>
    <property type="evidence" value="ECO:0007669"/>
    <property type="project" value="UniProtKB-KW"/>
</dbReference>
<evidence type="ECO:0000256" key="2">
    <source>
        <dbReference type="ARBA" id="ARBA00010004"/>
    </source>
</evidence>
<keyword evidence="6" id="KW-0145">Chemotaxis</keyword>
<comment type="similarity">
    <text evidence="2">Belongs to the FliJ family.</text>
</comment>
<reference evidence="12 13" key="1">
    <citation type="submission" date="2017-03" db="EMBL/GenBank/DDBJ databases">
        <authorList>
            <person name="Afonso C.L."/>
            <person name="Miller P.J."/>
            <person name="Scott M.A."/>
            <person name="Spackman E."/>
            <person name="Goraichik I."/>
            <person name="Dimitrov K.M."/>
            <person name="Suarez D.L."/>
            <person name="Swayne D.E."/>
        </authorList>
    </citation>
    <scope>NUCLEOTIDE SEQUENCE [LARGE SCALE GENOMIC DNA]</scope>
    <source>
        <strain evidence="12">PRJEB14757</strain>
    </source>
</reference>
<evidence type="ECO:0000256" key="5">
    <source>
        <dbReference type="ARBA" id="ARBA00022475"/>
    </source>
</evidence>
<comment type="subcellular location">
    <subcellularLocation>
        <location evidence="1">Cell membrane</location>
        <topology evidence="1">Peripheral membrane protein</topology>
        <orientation evidence="1">Cytoplasmic side</orientation>
    </subcellularLocation>
</comment>
<dbReference type="GO" id="GO:0005886">
    <property type="term" value="C:plasma membrane"/>
    <property type="evidence" value="ECO:0007669"/>
    <property type="project" value="UniProtKB-SubCell"/>
</dbReference>
<dbReference type="GO" id="GO:0071973">
    <property type="term" value="P:bacterial-type flagellum-dependent cell motility"/>
    <property type="evidence" value="ECO:0007669"/>
    <property type="project" value="InterPro"/>
</dbReference>
<evidence type="ECO:0000256" key="10">
    <source>
        <dbReference type="ARBA" id="ARBA00023225"/>
    </source>
</evidence>
<accession>A0A1W1H9W2</accession>
<dbReference type="GO" id="GO:0009288">
    <property type="term" value="C:bacterial-type flagellum"/>
    <property type="evidence" value="ECO:0007669"/>
    <property type="project" value="InterPro"/>
</dbReference>
<keyword evidence="9" id="KW-0472">Membrane</keyword>
<evidence type="ECO:0000256" key="4">
    <source>
        <dbReference type="ARBA" id="ARBA00022448"/>
    </source>
</evidence>
<feature type="coiled-coil region" evidence="11">
    <location>
        <begin position="74"/>
        <end position="101"/>
    </location>
</feature>
<keyword evidence="10" id="KW-1006">Bacterial flagellum protein export</keyword>
<keyword evidence="8" id="KW-0653">Protein transport</keyword>
<protein>
    <recommendedName>
        <fullName evidence="3">Flagellar FliJ protein</fullName>
    </recommendedName>
</protein>
<name>A0A1W1H9W2_9BACT</name>
<evidence type="ECO:0000256" key="7">
    <source>
        <dbReference type="ARBA" id="ARBA00022795"/>
    </source>
</evidence>
<keyword evidence="7" id="KW-1005">Bacterial flagellum biogenesis</keyword>
<dbReference type="Gene3D" id="1.10.287.1700">
    <property type="match status" value="1"/>
</dbReference>